<comment type="similarity">
    <text evidence="3 12">Belongs to the UbiA prenyltransferase family.</text>
</comment>
<protein>
    <recommendedName>
        <fullName evidence="12 13">4-hydroxybenzoate octaprenyltransferase</fullName>
        <ecNumber evidence="12 13">2.5.1.39</ecNumber>
    </recommendedName>
    <alternativeName>
        <fullName evidence="12">4-HB polyprenyltransferase</fullName>
    </alternativeName>
</protein>
<dbReference type="GO" id="GO:0006744">
    <property type="term" value="P:ubiquinone biosynthetic process"/>
    <property type="evidence" value="ECO:0007669"/>
    <property type="project" value="UniProtKB-UniRule"/>
</dbReference>
<comment type="cofactor">
    <cofactor evidence="1 12">
        <name>Mg(2+)</name>
        <dbReference type="ChEBI" id="CHEBI:18420"/>
    </cofactor>
</comment>
<evidence type="ECO:0000256" key="10">
    <source>
        <dbReference type="ARBA" id="ARBA00022989"/>
    </source>
</evidence>
<evidence type="ECO:0000256" key="12">
    <source>
        <dbReference type="HAMAP-Rule" id="MF_01635"/>
    </source>
</evidence>
<gene>
    <name evidence="12 14" type="primary">ubiA</name>
    <name evidence="14" type="ORF">I6N98_18220</name>
</gene>
<dbReference type="CDD" id="cd13959">
    <property type="entry name" value="PT_UbiA_COQ2"/>
    <property type="match status" value="1"/>
</dbReference>
<dbReference type="Pfam" id="PF01040">
    <property type="entry name" value="UbiA"/>
    <property type="match status" value="1"/>
</dbReference>
<feature type="transmembrane region" description="Helical" evidence="12">
    <location>
        <begin position="218"/>
        <end position="238"/>
    </location>
</feature>
<keyword evidence="4 12" id="KW-1003">Cell membrane</keyword>
<dbReference type="PANTHER" id="PTHR11048">
    <property type="entry name" value="PRENYLTRANSFERASES"/>
    <property type="match status" value="1"/>
</dbReference>
<evidence type="ECO:0000256" key="9">
    <source>
        <dbReference type="ARBA" id="ARBA00022842"/>
    </source>
</evidence>
<keyword evidence="9 12" id="KW-0460">Magnesium</keyword>
<dbReference type="NCBIfam" id="TIGR01474">
    <property type="entry name" value="ubiA_proteo"/>
    <property type="match status" value="1"/>
</dbReference>
<feature type="transmembrane region" description="Helical" evidence="12">
    <location>
        <begin position="103"/>
        <end position="120"/>
    </location>
</feature>
<evidence type="ECO:0000256" key="11">
    <source>
        <dbReference type="ARBA" id="ARBA00023136"/>
    </source>
</evidence>
<keyword evidence="8 12" id="KW-0812">Transmembrane</keyword>
<dbReference type="GO" id="GO:0005886">
    <property type="term" value="C:plasma membrane"/>
    <property type="evidence" value="ECO:0007669"/>
    <property type="project" value="UniProtKB-SubCell"/>
</dbReference>
<dbReference type="Gene3D" id="1.20.120.1780">
    <property type="entry name" value="UbiA prenyltransferase"/>
    <property type="match status" value="1"/>
</dbReference>
<dbReference type="FunFam" id="1.20.120.1780:FF:000001">
    <property type="entry name" value="4-hydroxybenzoate octaprenyltransferase"/>
    <property type="match status" value="1"/>
</dbReference>
<evidence type="ECO:0000256" key="2">
    <source>
        <dbReference type="ARBA" id="ARBA00004141"/>
    </source>
</evidence>
<feature type="transmembrane region" description="Helical" evidence="12">
    <location>
        <begin position="151"/>
        <end position="168"/>
    </location>
</feature>
<dbReference type="PROSITE" id="PS00943">
    <property type="entry name" value="UBIA"/>
    <property type="match status" value="1"/>
</dbReference>
<dbReference type="EMBL" id="CP066167">
    <property type="protein sequence ID" value="QQD18244.1"/>
    <property type="molecule type" value="Genomic_DNA"/>
</dbReference>
<dbReference type="KEGG" id="snan:I6N98_18220"/>
<organism evidence="14 15">
    <name type="scientific">Spongiibacter nanhainus</name>
    <dbReference type="NCBI Taxonomy" id="2794344"/>
    <lineage>
        <taxon>Bacteria</taxon>
        <taxon>Pseudomonadati</taxon>
        <taxon>Pseudomonadota</taxon>
        <taxon>Gammaproteobacteria</taxon>
        <taxon>Cellvibrionales</taxon>
        <taxon>Spongiibacteraceae</taxon>
        <taxon>Spongiibacter</taxon>
    </lineage>
</organism>
<dbReference type="Gene3D" id="1.10.357.140">
    <property type="entry name" value="UbiA prenyltransferase"/>
    <property type="match status" value="1"/>
</dbReference>
<keyword evidence="15" id="KW-1185">Reference proteome</keyword>
<reference evidence="14 15" key="1">
    <citation type="submission" date="2020-12" db="EMBL/GenBank/DDBJ databases">
        <authorList>
            <person name="Shan Y."/>
        </authorList>
    </citation>
    <scope>NUCLEOTIDE SEQUENCE [LARGE SCALE GENOMIC DNA]</scope>
    <source>
        <strain evidence="15">csc3.9</strain>
    </source>
</reference>
<evidence type="ECO:0000313" key="14">
    <source>
        <dbReference type="EMBL" id="QQD18244.1"/>
    </source>
</evidence>
<feature type="transmembrane region" description="Helical" evidence="12">
    <location>
        <begin position="281"/>
        <end position="299"/>
    </location>
</feature>
<evidence type="ECO:0000256" key="1">
    <source>
        <dbReference type="ARBA" id="ARBA00001946"/>
    </source>
</evidence>
<dbReference type="InterPro" id="IPR044878">
    <property type="entry name" value="UbiA_sf"/>
</dbReference>
<dbReference type="InterPro" id="IPR006370">
    <property type="entry name" value="HB_polyprenyltransferase-like"/>
</dbReference>
<evidence type="ECO:0000256" key="5">
    <source>
        <dbReference type="ARBA" id="ARBA00022519"/>
    </source>
</evidence>
<dbReference type="FunFam" id="1.10.357.140:FF:000002">
    <property type="entry name" value="4-hydroxybenzoate octaprenyltransferase"/>
    <property type="match status" value="1"/>
</dbReference>
<evidence type="ECO:0000256" key="8">
    <source>
        <dbReference type="ARBA" id="ARBA00022692"/>
    </source>
</evidence>
<dbReference type="Proteomes" id="UP000596063">
    <property type="component" value="Chromosome"/>
</dbReference>
<evidence type="ECO:0000256" key="13">
    <source>
        <dbReference type="NCBIfam" id="TIGR01474"/>
    </source>
</evidence>
<dbReference type="RefSeq" id="WP_198569742.1">
    <property type="nucleotide sequence ID" value="NZ_CP066167.1"/>
</dbReference>
<feature type="transmembrane region" description="Helical" evidence="12">
    <location>
        <begin position="53"/>
        <end position="77"/>
    </location>
</feature>
<proteinExistence type="inferred from homology"/>
<dbReference type="InterPro" id="IPR000537">
    <property type="entry name" value="UbiA_prenyltransferase"/>
</dbReference>
<name>A0A7T4R0U2_9GAMM</name>
<evidence type="ECO:0000313" key="15">
    <source>
        <dbReference type="Proteomes" id="UP000596063"/>
    </source>
</evidence>
<dbReference type="GO" id="GO:0008412">
    <property type="term" value="F:4-hydroxybenzoate polyprenyltransferase activity"/>
    <property type="evidence" value="ECO:0007669"/>
    <property type="project" value="UniProtKB-UniRule"/>
</dbReference>
<keyword evidence="7 12" id="KW-0831">Ubiquinone biosynthesis</keyword>
<evidence type="ECO:0000256" key="3">
    <source>
        <dbReference type="ARBA" id="ARBA00005985"/>
    </source>
</evidence>
<sequence>MKASGLTHKLQCLRGQFPHYLQLMRVDRPIGTYLVLWPTLWALMLAAEGMPDWHLLVIFCLGTYLMRAAGCVINDYADRHIDAHVRRTNSRPFATGAVSEKEALSLFAVLCLLALVLVLFTNPLTIGLSFVAVALAATYPFMKRYTHLPQIALGAAFAWSIPMAFAAQREALPSTLWLLYIAVLLWTVAYDTFYAMVDREDDLKIGVKSTAILFGDDDRMITGFLQVSVIVILLMVGAQFEMSFIYYAGLMAASALFIYQQRLIRYRDRDQCFMAFLNNHYVGAVIFAGIALHYLFAALEGAA</sequence>
<dbReference type="PANTHER" id="PTHR11048:SF28">
    <property type="entry name" value="4-HYDROXYBENZOATE POLYPRENYLTRANSFERASE, MITOCHONDRIAL"/>
    <property type="match status" value="1"/>
</dbReference>
<keyword evidence="5 12" id="KW-0997">Cell inner membrane</keyword>
<dbReference type="InterPro" id="IPR030470">
    <property type="entry name" value="UbiA_prenylTrfase_CS"/>
</dbReference>
<evidence type="ECO:0000256" key="6">
    <source>
        <dbReference type="ARBA" id="ARBA00022679"/>
    </source>
</evidence>
<comment type="function">
    <text evidence="12">Catalyzes the prenylation of para-hydroxybenzoate (PHB) with an all-trans polyprenyl group. Mediates the second step in the final reaction sequence of ubiquinone-8 (UQ-8) biosynthesis, which is the condensation of the polyisoprenoid side chain with PHB, generating the first membrane-bound Q intermediate 3-octaprenyl-4-hydroxybenzoate.</text>
</comment>
<evidence type="ECO:0000256" key="7">
    <source>
        <dbReference type="ARBA" id="ARBA00022688"/>
    </source>
</evidence>
<dbReference type="UniPathway" id="UPA00232"/>
<keyword evidence="6 12" id="KW-0808">Transferase</keyword>
<comment type="catalytic activity">
    <reaction evidence="12">
        <text>all-trans-octaprenyl diphosphate + 4-hydroxybenzoate = 4-hydroxy-3-(all-trans-octaprenyl)benzoate + diphosphate</text>
        <dbReference type="Rhea" id="RHEA:27782"/>
        <dbReference type="ChEBI" id="CHEBI:1617"/>
        <dbReference type="ChEBI" id="CHEBI:17879"/>
        <dbReference type="ChEBI" id="CHEBI:33019"/>
        <dbReference type="ChEBI" id="CHEBI:57711"/>
        <dbReference type="EC" id="2.5.1.39"/>
    </reaction>
</comment>
<comment type="subcellular location">
    <subcellularLocation>
        <location evidence="12">Cell inner membrane</location>
        <topology evidence="12">Multi-pass membrane protein</topology>
    </subcellularLocation>
    <subcellularLocation>
        <location evidence="2">Membrane</location>
        <topology evidence="2">Multi-pass membrane protein</topology>
    </subcellularLocation>
</comment>
<keyword evidence="10 12" id="KW-1133">Transmembrane helix</keyword>
<feature type="transmembrane region" description="Helical" evidence="12">
    <location>
        <begin position="174"/>
        <end position="197"/>
    </location>
</feature>
<feature type="transmembrane region" description="Helical" evidence="12">
    <location>
        <begin position="30"/>
        <end position="47"/>
    </location>
</feature>
<evidence type="ECO:0000256" key="4">
    <source>
        <dbReference type="ARBA" id="ARBA00022475"/>
    </source>
</evidence>
<dbReference type="InterPro" id="IPR039653">
    <property type="entry name" value="Prenyltransferase"/>
</dbReference>
<dbReference type="AlphaFoldDB" id="A0A7T4R0U2"/>
<accession>A0A7T4R0U2</accession>
<dbReference type="HAMAP" id="MF_01635">
    <property type="entry name" value="UbiA"/>
    <property type="match status" value="1"/>
</dbReference>
<keyword evidence="11 12" id="KW-0472">Membrane</keyword>
<comment type="pathway">
    <text evidence="12">Cofactor biosynthesis; ubiquinone biosynthesis.</text>
</comment>
<dbReference type="EC" id="2.5.1.39" evidence="12 13"/>